<keyword evidence="2" id="KW-0732">Signal</keyword>
<dbReference type="EMBL" id="JAUSSU010000005">
    <property type="protein sequence ID" value="MDQ0113503.1"/>
    <property type="molecule type" value="Genomic_DNA"/>
</dbReference>
<gene>
    <name evidence="3" type="ORF">J2T15_002944</name>
</gene>
<protein>
    <submittedName>
        <fullName evidence="3">RNase H-like HicB family nuclease</fullName>
    </submittedName>
</protein>
<feature type="compositionally biased region" description="Polar residues" evidence="1">
    <location>
        <begin position="38"/>
        <end position="52"/>
    </location>
</feature>
<evidence type="ECO:0000313" key="4">
    <source>
        <dbReference type="Proteomes" id="UP001229346"/>
    </source>
</evidence>
<feature type="compositionally biased region" description="Low complexity" evidence="1">
    <location>
        <begin position="277"/>
        <end position="289"/>
    </location>
</feature>
<keyword evidence="4" id="KW-1185">Reference proteome</keyword>
<proteinExistence type="predicted"/>
<feature type="region of interest" description="Disordered" evidence="1">
    <location>
        <begin position="38"/>
        <end position="63"/>
    </location>
</feature>
<evidence type="ECO:0000256" key="1">
    <source>
        <dbReference type="SAM" id="MobiDB-lite"/>
    </source>
</evidence>
<accession>A0ABT9U1K5</accession>
<feature type="region of interest" description="Disordered" evidence="1">
    <location>
        <begin position="252"/>
        <end position="289"/>
    </location>
</feature>
<dbReference type="Proteomes" id="UP001229346">
    <property type="component" value="Unassembled WGS sequence"/>
</dbReference>
<name>A0ABT9U1K5_PAEHA</name>
<evidence type="ECO:0000256" key="2">
    <source>
        <dbReference type="SAM" id="SignalP"/>
    </source>
</evidence>
<sequence length="289" mass="29581">MLKSKAIAAGAIALTLTLGGGVLWSSQYVNAATSANTTQTDQNVTEKANDGTTMKKGKGGRLGHGFGKIHEQLQTYLGLDEAALQTQLKTSTLSEIAVAQGKTREELKAKLVEWLKAEVASAPAPTADTDEQSDGQAARTKPDATELAEKLLDTKGGEQGFGKHGRGGMGFGVGLESVAEALGIGSDELKEAMADGKTIAALAAEKGVAAQTVIDAQVSAVKAKLAEKLAAGELTQEQYDAKLAKAAEHAAKLVNGELPDRTQGGGKGPRGERPNEEAAAASGSSETSA</sequence>
<comment type="caution">
    <text evidence="3">The sequence shown here is derived from an EMBL/GenBank/DDBJ whole genome shotgun (WGS) entry which is preliminary data.</text>
</comment>
<feature type="chain" id="PRO_5045566292" evidence="2">
    <location>
        <begin position="32"/>
        <end position="289"/>
    </location>
</feature>
<feature type="region of interest" description="Disordered" evidence="1">
    <location>
        <begin position="121"/>
        <end position="144"/>
    </location>
</feature>
<reference evidence="3 4" key="1">
    <citation type="submission" date="2023-07" db="EMBL/GenBank/DDBJ databases">
        <title>Sorghum-associated microbial communities from plants grown in Nebraska, USA.</title>
        <authorList>
            <person name="Schachtman D."/>
        </authorList>
    </citation>
    <scope>NUCLEOTIDE SEQUENCE [LARGE SCALE GENOMIC DNA]</scope>
    <source>
        <strain evidence="3 4">CC482</strain>
    </source>
</reference>
<evidence type="ECO:0000313" key="3">
    <source>
        <dbReference type="EMBL" id="MDQ0113503.1"/>
    </source>
</evidence>
<organism evidence="3 4">
    <name type="scientific">Paenibacillus harenae</name>
    <dbReference type="NCBI Taxonomy" id="306543"/>
    <lineage>
        <taxon>Bacteria</taxon>
        <taxon>Bacillati</taxon>
        <taxon>Bacillota</taxon>
        <taxon>Bacilli</taxon>
        <taxon>Bacillales</taxon>
        <taxon>Paenibacillaceae</taxon>
        <taxon>Paenibacillus</taxon>
    </lineage>
</organism>
<dbReference type="RefSeq" id="WP_307204705.1">
    <property type="nucleotide sequence ID" value="NZ_JAUSSU010000005.1"/>
</dbReference>
<feature type="signal peptide" evidence="2">
    <location>
        <begin position="1"/>
        <end position="31"/>
    </location>
</feature>